<dbReference type="Pfam" id="PF13434">
    <property type="entry name" value="Lys_Orn_oxgnase"/>
    <property type="match status" value="1"/>
</dbReference>
<dbReference type="SUPFAM" id="SSF51905">
    <property type="entry name" value="FAD/NAD(P)-binding domain"/>
    <property type="match status" value="1"/>
</dbReference>
<comment type="similarity">
    <text evidence="3">Belongs to the lysine N(6)-hydroxylase/L-ornithine N(5)-oxygenase family.</text>
</comment>
<dbReference type="EC" id="1.14.13.196" evidence="5"/>
<evidence type="ECO:0000256" key="1">
    <source>
        <dbReference type="ARBA" id="ARBA00001974"/>
    </source>
</evidence>
<dbReference type="STRING" id="246410.A0A0E1S4Q1"/>
<dbReference type="InterPro" id="IPR025700">
    <property type="entry name" value="Lys/Orn_oxygenase"/>
</dbReference>
<keyword evidence="8" id="KW-0274">FAD</keyword>
<dbReference type="OMA" id="YHGNTNY"/>
<evidence type="ECO:0000256" key="6">
    <source>
        <dbReference type="ARBA" id="ARBA00018612"/>
    </source>
</evidence>
<dbReference type="PANTHER" id="PTHR42802:SF1">
    <property type="entry name" value="L-ORNITHINE N(5)-MONOOXYGENASE"/>
    <property type="match status" value="1"/>
</dbReference>
<keyword evidence="9" id="KW-0521">NADP</keyword>
<dbReference type="RefSeq" id="XP_001247172.1">
    <property type="nucleotide sequence ID" value="XM_001247171.2"/>
</dbReference>
<reference evidence="17" key="2">
    <citation type="journal article" date="2010" name="Genome Res.">
        <title>Population genomic sequencing of Coccidioides fungi reveals recent hybridization and transposon control.</title>
        <authorList>
            <person name="Neafsey D.E."/>
            <person name="Barker B.M."/>
            <person name="Sharpton T.J."/>
            <person name="Stajich J.E."/>
            <person name="Park D.J."/>
            <person name="Whiston E."/>
            <person name="Hung C.-Y."/>
            <person name="McMahan C."/>
            <person name="White J."/>
            <person name="Sykes S."/>
            <person name="Heiman D."/>
            <person name="Young S."/>
            <person name="Zeng Q."/>
            <person name="Abouelleil A."/>
            <person name="Aftuck L."/>
            <person name="Bessette D."/>
            <person name="Brown A."/>
            <person name="FitzGerald M."/>
            <person name="Lui A."/>
            <person name="Macdonald J.P."/>
            <person name="Priest M."/>
            <person name="Orbach M.J."/>
            <person name="Galgiani J.N."/>
            <person name="Kirkland T.N."/>
            <person name="Cole G.T."/>
            <person name="Birren B.W."/>
            <person name="Henn M.R."/>
            <person name="Taylor J.W."/>
            <person name="Rounsley S.D."/>
        </authorList>
    </citation>
    <scope>GENOME REANNOTATION</scope>
    <source>
        <strain evidence="17">RS</strain>
    </source>
</reference>
<feature type="region of interest" description="Disordered" evidence="15">
    <location>
        <begin position="1"/>
        <end position="57"/>
    </location>
</feature>
<protein>
    <recommendedName>
        <fullName evidence="6">L-ornithine N(5)-monooxygenase</fullName>
        <ecNumber evidence="5">1.14.13.196</ecNumber>
    </recommendedName>
    <alternativeName>
        <fullName evidence="12">L-ornithine N(5)-oxygenase</fullName>
    </alternativeName>
</protein>
<dbReference type="GO" id="GO:0019290">
    <property type="term" value="P:siderophore biosynthetic process"/>
    <property type="evidence" value="ECO:0007669"/>
    <property type="project" value="UniProtKB-ARBA"/>
</dbReference>
<dbReference type="PANTHER" id="PTHR42802">
    <property type="entry name" value="MONOOXYGENASE"/>
    <property type="match status" value="1"/>
</dbReference>
<sequence length="522" mass="58650">MSPLLERSEALEELEDQATCPDHPARIQSPDGHAYGSNGIGRSLEAHNPRNASSLDSAGLSSNLGRTSAEELHDLICVGFGPASLAIAVALHDKIQELGQESTSVAPKVTFLERQPRFAWHSGMLVPGSKMQISFIKDLATLRDPRSEFTFLNYLRSKDRLLQFAGLGTFLPARLEFEDYMRWCADRFSDVVEYNREVLDVVARDGNIDTESVGYFTVRSRDLKAGDTVTQRARNVVIAVGGKPKMPPEFPKDKRVMHSSAYCTSLPGLLPDKLRDYHIAVLGGGQSAAEIFHDLQSRYPNSKTTLIMRDTALKPSDDSPFVNEIFNPERIDTFYSEPEPKRRRLLSDYRHTNYGVVRLELIEKIYYDMYLQKIKCPEESKWNHRILSSRGVKMVETIENGGKLKLFLDSAGMENESKVNDNLTVDALIVATGYVRDAHEDMMQPIEFLRPGGHENWKVQRDYRVILDESKVDHHAGIWLQGCNELTHGISDTLLSVLAARGGDMVDAIFGKNLEHTIANKK</sequence>
<keyword evidence="7" id="KW-0285">Flavoprotein</keyword>
<evidence type="ECO:0000256" key="10">
    <source>
        <dbReference type="ARBA" id="ARBA00023002"/>
    </source>
</evidence>
<dbReference type="OrthoDB" id="3519933at2759"/>
<comment type="cofactor">
    <cofactor evidence="1">
        <name>FAD</name>
        <dbReference type="ChEBI" id="CHEBI:57692"/>
    </cofactor>
</comment>
<comment type="catalytic activity">
    <reaction evidence="13">
        <text>L-ornithine + NADPH + O2 = N(5)-hydroxy-L-ornithine + NADP(+) + H2O</text>
        <dbReference type="Rhea" id="RHEA:41508"/>
        <dbReference type="ChEBI" id="CHEBI:15377"/>
        <dbReference type="ChEBI" id="CHEBI:15379"/>
        <dbReference type="ChEBI" id="CHEBI:46911"/>
        <dbReference type="ChEBI" id="CHEBI:57783"/>
        <dbReference type="ChEBI" id="CHEBI:58349"/>
        <dbReference type="ChEBI" id="CHEBI:78275"/>
        <dbReference type="EC" id="1.14.13.196"/>
    </reaction>
</comment>
<evidence type="ECO:0000313" key="17">
    <source>
        <dbReference type="Proteomes" id="UP000001261"/>
    </source>
</evidence>
<proteinExistence type="inferred from homology"/>
<keyword evidence="17" id="KW-1185">Reference proteome</keyword>
<keyword evidence="11" id="KW-0503">Monooxygenase</keyword>
<dbReference type="InParanoid" id="A0A0E1S4Q1"/>
<name>A0A0E1S4Q1_COCIM</name>
<dbReference type="GO" id="GO:0004497">
    <property type="term" value="F:monooxygenase activity"/>
    <property type="evidence" value="ECO:0007669"/>
    <property type="project" value="UniProtKB-KW"/>
</dbReference>
<dbReference type="KEGG" id="cim:CIMG_00943"/>
<gene>
    <name evidence="16" type="ORF">CIMG_00943</name>
</gene>
<evidence type="ECO:0000256" key="13">
    <source>
        <dbReference type="ARBA" id="ARBA00047598"/>
    </source>
</evidence>
<organism evidence="16 17">
    <name type="scientific">Coccidioides immitis (strain RS)</name>
    <name type="common">Valley fever fungus</name>
    <dbReference type="NCBI Taxonomy" id="246410"/>
    <lineage>
        <taxon>Eukaryota</taxon>
        <taxon>Fungi</taxon>
        <taxon>Dikarya</taxon>
        <taxon>Ascomycota</taxon>
        <taxon>Pezizomycotina</taxon>
        <taxon>Eurotiomycetes</taxon>
        <taxon>Eurotiomycetidae</taxon>
        <taxon>Onygenales</taxon>
        <taxon>Onygenaceae</taxon>
        <taxon>Coccidioides</taxon>
    </lineage>
</organism>
<evidence type="ECO:0000256" key="9">
    <source>
        <dbReference type="ARBA" id="ARBA00022857"/>
    </source>
</evidence>
<evidence type="ECO:0000256" key="5">
    <source>
        <dbReference type="ARBA" id="ARBA00012881"/>
    </source>
</evidence>
<comment type="catalytic activity">
    <reaction evidence="14">
        <text>L-ornithine + NADH + O2 = N(5)-hydroxy-L-ornithine + NAD(+) + H2O</text>
        <dbReference type="Rhea" id="RHEA:41512"/>
        <dbReference type="ChEBI" id="CHEBI:15377"/>
        <dbReference type="ChEBI" id="CHEBI:15379"/>
        <dbReference type="ChEBI" id="CHEBI:46911"/>
        <dbReference type="ChEBI" id="CHEBI:57540"/>
        <dbReference type="ChEBI" id="CHEBI:57945"/>
        <dbReference type="ChEBI" id="CHEBI:78275"/>
        <dbReference type="EC" id="1.14.13.196"/>
    </reaction>
</comment>
<dbReference type="GO" id="GO:0006879">
    <property type="term" value="P:intracellular iron ion homeostasis"/>
    <property type="evidence" value="ECO:0007669"/>
    <property type="project" value="TreeGrafter"/>
</dbReference>
<dbReference type="EMBL" id="GG704911">
    <property type="protein sequence ID" value="EAS35589.1"/>
    <property type="molecule type" value="Genomic_DNA"/>
</dbReference>
<evidence type="ECO:0000256" key="2">
    <source>
        <dbReference type="ARBA" id="ARBA00004924"/>
    </source>
</evidence>
<keyword evidence="10" id="KW-0560">Oxidoreductase</keyword>
<evidence type="ECO:0000256" key="12">
    <source>
        <dbReference type="ARBA" id="ARBA00030351"/>
    </source>
</evidence>
<accession>A0A0E1S4Q1</accession>
<dbReference type="GeneID" id="4567044"/>
<dbReference type="VEuPathDB" id="FungiDB:CIMG_00943"/>
<dbReference type="AlphaFoldDB" id="A0A0E1S4Q1"/>
<evidence type="ECO:0000256" key="14">
    <source>
        <dbReference type="ARBA" id="ARBA00049248"/>
    </source>
</evidence>
<dbReference type="Proteomes" id="UP000001261">
    <property type="component" value="Unassembled WGS sequence"/>
</dbReference>
<evidence type="ECO:0000256" key="8">
    <source>
        <dbReference type="ARBA" id="ARBA00022827"/>
    </source>
</evidence>
<dbReference type="FunFam" id="3.50.50.60:FF:000195">
    <property type="entry name" value="L-ornithine N(5)-monooxygenase"/>
    <property type="match status" value="1"/>
</dbReference>
<comment type="subunit">
    <text evidence="4">Homotetramer.</text>
</comment>
<evidence type="ECO:0000256" key="15">
    <source>
        <dbReference type="SAM" id="MobiDB-lite"/>
    </source>
</evidence>
<evidence type="ECO:0000256" key="3">
    <source>
        <dbReference type="ARBA" id="ARBA00007588"/>
    </source>
</evidence>
<evidence type="ECO:0000256" key="7">
    <source>
        <dbReference type="ARBA" id="ARBA00022630"/>
    </source>
</evidence>
<feature type="compositionally biased region" description="Basic and acidic residues" evidence="15">
    <location>
        <begin position="1"/>
        <end position="10"/>
    </location>
</feature>
<evidence type="ECO:0000256" key="4">
    <source>
        <dbReference type="ARBA" id="ARBA00011881"/>
    </source>
</evidence>
<reference evidence="17" key="1">
    <citation type="journal article" date="2009" name="Genome Res.">
        <title>Comparative genomic analyses of the human fungal pathogens Coccidioides and their relatives.</title>
        <authorList>
            <person name="Sharpton T.J."/>
            <person name="Stajich J.E."/>
            <person name="Rounsley S.D."/>
            <person name="Gardner M.J."/>
            <person name="Wortman J.R."/>
            <person name="Jordar V.S."/>
            <person name="Maiti R."/>
            <person name="Kodira C.D."/>
            <person name="Neafsey D.E."/>
            <person name="Zeng Q."/>
            <person name="Hung C.-Y."/>
            <person name="McMahan C."/>
            <person name="Muszewska A."/>
            <person name="Grynberg M."/>
            <person name="Mandel M.A."/>
            <person name="Kellner E.M."/>
            <person name="Barker B.M."/>
            <person name="Galgiani J.N."/>
            <person name="Orbach M.J."/>
            <person name="Kirkland T.N."/>
            <person name="Cole G.T."/>
            <person name="Henn M.R."/>
            <person name="Birren B.W."/>
            <person name="Taylor J.W."/>
        </authorList>
    </citation>
    <scope>NUCLEOTIDE SEQUENCE [LARGE SCALE GENOMIC DNA]</scope>
    <source>
        <strain evidence="17">RS</strain>
    </source>
</reference>
<dbReference type="Gene3D" id="3.50.50.60">
    <property type="entry name" value="FAD/NAD(P)-binding domain"/>
    <property type="match status" value="1"/>
</dbReference>
<comment type="pathway">
    <text evidence="2">Siderophore biosynthesis.</text>
</comment>
<dbReference type="InterPro" id="IPR036188">
    <property type="entry name" value="FAD/NAD-bd_sf"/>
</dbReference>
<evidence type="ECO:0000313" key="16">
    <source>
        <dbReference type="EMBL" id="EAS35589.1"/>
    </source>
</evidence>
<dbReference type="PRINTS" id="PR00368">
    <property type="entry name" value="FADPNR"/>
</dbReference>
<evidence type="ECO:0000256" key="11">
    <source>
        <dbReference type="ARBA" id="ARBA00023033"/>
    </source>
</evidence>